<dbReference type="PANTHER" id="PTHR43745">
    <property type="entry name" value="NITROREDUCTASE MJ1384-RELATED"/>
    <property type="match status" value="1"/>
</dbReference>
<gene>
    <name evidence="2" type="ORF">HY912_23620</name>
</gene>
<dbReference type="InterPro" id="IPR020051">
    <property type="entry name" value="SagB-type_dehydrogenase"/>
</dbReference>
<dbReference type="InterPro" id="IPR052544">
    <property type="entry name" value="Bacteriocin_Proc_Enz"/>
</dbReference>
<dbReference type="GO" id="GO:0016491">
    <property type="term" value="F:oxidoreductase activity"/>
    <property type="evidence" value="ECO:0007669"/>
    <property type="project" value="InterPro"/>
</dbReference>
<feature type="domain" description="Nitroreductase" evidence="1">
    <location>
        <begin position="162"/>
        <end position="237"/>
    </location>
</feature>
<evidence type="ECO:0000313" key="3">
    <source>
        <dbReference type="Proteomes" id="UP000807825"/>
    </source>
</evidence>
<dbReference type="Gene3D" id="3.40.109.10">
    <property type="entry name" value="NADH Oxidase"/>
    <property type="match status" value="2"/>
</dbReference>
<evidence type="ECO:0000313" key="2">
    <source>
        <dbReference type="EMBL" id="MBI5252495.1"/>
    </source>
</evidence>
<name>A0A9D6Z5Y9_9BACT</name>
<dbReference type="Pfam" id="PF00881">
    <property type="entry name" value="Nitroreductase"/>
    <property type="match status" value="2"/>
</dbReference>
<dbReference type="Proteomes" id="UP000807825">
    <property type="component" value="Unassembled WGS sequence"/>
</dbReference>
<evidence type="ECO:0000259" key="1">
    <source>
        <dbReference type="Pfam" id="PF00881"/>
    </source>
</evidence>
<accession>A0A9D6Z5Y9</accession>
<dbReference type="AlphaFoldDB" id="A0A9D6Z5Y9"/>
<dbReference type="EMBL" id="JACRDE010000615">
    <property type="protein sequence ID" value="MBI5252495.1"/>
    <property type="molecule type" value="Genomic_DNA"/>
</dbReference>
<feature type="domain" description="Nitroreductase" evidence="1">
    <location>
        <begin position="325"/>
        <end position="495"/>
    </location>
</feature>
<sequence length="503" mass="55818">MTEHAWEFHRRTTYDRAKMAGHQLDQASQPDVFKIYPGLETISLPRVTNGPEPCLSDLLGETFQPDPNFEMDLDKLSRALFLTHALTAKARYGGTDFYYRSVASAGALYPCELYVGALNIAGLANGIYHHAVGLQALTVLGKGGILSHLCQGLQIAEETHPAAVFFITAIFYRSAWKYRARAYRYHLLDSGHMVENLSLALKAVGAPYTFYYDFDDSVLNNLLGLDPKREVCLAVACARGKQFAVDTTTPEVKLYPDLPRASKVTQAETDLPSIRKMHRLSTPLVETMDQPEMNEHLGVGPSESFKIALPEKWPELLNYPEAVFRRRSMRNFVDTELKTGAFEAFIKMLCSGDRSREDAQSFHSNSIAVGFLARESSGLEPGFYLLYRKTGAIALAAPGSFTEQMARVCLDQSWLANCAVHFLFMTNLRVLEQTRGPRGYRHALLAAGRLGQRIYIGAASMKIGCCGIGAFYDDEAAKMLGLNPASRLLYLVGVGPVKKWVTT</sequence>
<dbReference type="NCBIfam" id="TIGR03605">
    <property type="entry name" value="antibiot_sagB"/>
    <property type="match status" value="1"/>
</dbReference>
<dbReference type="InterPro" id="IPR029479">
    <property type="entry name" value="Nitroreductase"/>
</dbReference>
<protein>
    <submittedName>
        <fullName evidence="2">SagB/ThcOx family dehydrogenase</fullName>
    </submittedName>
</protein>
<reference evidence="2" key="1">
    <citation type="submission" date="2020-07" db="EMBL/GenBank/DDBJ databases">
        <title>Huge and variable diversity of episymbiotic CPR bacteria and DPANN archaea in groundwater ecosystems.</title>
        <authorList>
            <person name="He C.Y."/>
            <person name="Keren R."/>
            <person name="Whittaker M."/>
            <person name="Farag I.F."/>
            <person name="Doudna J."/>
            <person name="Cate J.H.D."/>
            <person name="Banfield J.F."/>
        </authorList>
    </citation>
    <scope>NUCLEOTIDE SEQUENCE</scope>
    <source>
        <strain evidence="2">NC_groundwater_1664_Pr3_B-0.1um_52_9</strain>
    </source>
</reference>
<comment type="caution">
    <text evidence="2">The sequence shown here is derived from an EMBL/GenBank/DDBJ whole genome shotgun (WGS) entry which is preliminary data.</text>
</comment>
<organism evidence="2 3">
    <name type="scientific">Desulfomonile tiedjei</name>
    <dbReference type="NCBI Taxonomy" id="2358"/>
    <lineage>
        <taxon>Bacteria</taxon>
        <taxon>Pseudomonadati</taxon>
        <taxon>Thermodesulfobacteriota</taxon>
        <taxon>Desulfomonilia</taxon>
        <taxon>Desulfomonilales</taxon>
        <taxon>Desulfomonilaceae</taxon>
        <taxon>Desulfomonile</taxon>
    </lineage>
</organism>
<dbReference type="InterPro" id="IPR000415">
    <property type="entry name" value="Nitroreductase-like"/>
</dbReference>
<dbReference type="CDD" id="cd02142">
    <property type="entry name" value="McbC_SagB-like_oxidoreductase"/>
    <property type="match status" value="2"/>
</dbReference>
<dbReference type="PANTHER" id="PTHR43745:SF2">
    <property type="entry name" value="NITROREDUCTASE MJ1384-RELATED"/>
    <property type="match status" value="1"/>
</dbReference>
<dbReference type="SUPFAM" id="SSF55469">
    <property type="entry name" value="FMN-dependent nitroreductase-like"/>
    <property type="match status" value="2"/>
</dbReference>
<proteinExistence type="predicted"/>